<dbReference type="NCBIfam" id="NF004079">
    <property type="entry name" value="PRK05584.1"/>
    <property type="match status" value="1"/>
</dbReference>
<dbReference type="NCBIfam" id="TIGR01704">
    <property type="entry name" value="MTA_SAH-Nsdase"/>
    <property type="match status" value="1"/>
</dbReference>
<keyword evidence="3" id="KW-0028">Amino-acid biosynthesis</keyword>
<dbReference type="Gene3D" id="3.40.50.1580">
    <property type="entry name" value="Nucleoside phosphorylase domain"/>
    <property type="match status" value="1"/>
</dbReference>
<gene>
    <name evidence="7" type="ORF">ACFQ5M_03470</name>
</gene>
<evidence type="ECO:0000256" key="4">
    <source>
        <dbReference type="ARBA" id="ARBA00022801"/>
    </source>
</evidence>
<dbReference type="InterPro" id="IPR035994">
    <property type="entry name" value="Nucleoside_phosphorylase_sf"/>
</dbReference>
<comment type="caution">
    <text evidence="7">The sequence shown here is derived from an EMBL/GenBank/DDBJ whole genome shotgun (WGS) entry which is preliminary data.</text>
</comment>
<feature type="domain" description="Nucleoside phosphorylase" evidence="6">
    <location>
        <begin position="3"/>
        <end position="227"/>
    </location>
</feature>
<keyword evidence="8" id="KW-1185">Reference proteome</keyword>
<dbReference type="CDD" id="cd09008">
    <property type="entry name" value="MTAN"/>
    <property type="match status" value="1"/>
</dbReference>
<dbReference type="InterPro" id="IPR010049">
    <property type="entry name" value="MTA_SAH_Nsdase"/>
</dbReference>
<dbReference type="PANTHER" id="PTHR46832:SF1">
    <property type="entry name" value="5'-METHYLTHIOADENOSINE_S-ADENOSYLHOMOCYSTEINE NUCLEOSIDASE"/>
    <property type="match status" value="1"/>
</dbReference>
<sequence length="230" mass="24332">MMKIGVICAMPEEIALLVAHLEHKTEKNVAGVKIYEGQINQHTLILCQSGIGKVQAAITATLLAQVPELDLLVNTGSAGGIGAGLTIGEVVVSTGVAYTDVDVTGFGYELGQLPDQPLIFKADEKLSSAFVAAAETTGLKATAGLIVSGDQFVNDRQRIDEILKQYPQALANEMEGAAVGQVATQFKIPFVVIRAMSDTADQNAAVNFDDFIIEAGKQSAQMLLNFLAMH</sequence>
<dbReference type="Proteomes" id="UP001597267">
    <property type="component" value="Unassembled WGS sequence"/>
</dbReference>
<dbReference type="EMBL" id="JBHTOP010000005">
    <property type="protein sequence ID" value="MFD1671153.1"/>
    <property type="molecule type" value="Genomic_DNA"/>
</dbReference>
<keyword evidence="5" id="KW-0486">Methionine biosynthesis</keyword>
<proteinExistence type="predicted"/>
<evidence type="ECO:0000259" key="6">
    <source>
        <dbReference type="Pfam" id="PF01048"/>
    </source>
</evidence>
<accession>A0ABW4J6D3</accession>
<dbReference type="RefSeq" id="WP_191988490.1">
    <property type="nucleotide sequence ID" value="NZ_JBHTOP010000005.1"/>
</dbReference>
<dbReference type="GO" id="GO:0008782">
    <property type="term" value="F:adenosylhomocysteine nucleosidase activity"/>
    <property type="evidence" value="ECO:0007669"/>
    <property type="project" value="UniProtKB-EC"/>
</dbReference>
<dbReference type="InterPro" id="IPR000845">
    <property type="entry name" value="Nucleoside_phosphorylase_d"/>
</dbReference>
<dbReference type="PANTHER" id="PTHR46832">
    <property type="entry name" value="5'-METHYLTHIOADENOSINE/S-ADENOSYLHOMOCYSTEINE NUCLEOSIDASE"/>
    <property type="match status" value="1"/>
</dbReference>
<keyword evidence="7" id="KW-0326">Glycosidase</keyword>
<organism evidence="7 8">
    <name type="scientific">Agrilactobacillus yilanensis</name>
    <dbReference type="NCBI Taxonomy" id="2485997"/>
    <lineage>
        <taxon>Bacteria</taxon>
        <taxon>Bacillati</taxon>
        <taxon>Bacillota</taxon>
        <taxon>Bacilli</taxon>
        <taxon>Lactobacillales</taxon>
        <taxon>Lactobacillaceae</taxon>
        <taxon>Agrilactobacillus</taxon>
    </lineage>
</organism>
<evidence type="ECO:0000256" key="1">
    <source>
        <dbReference type="ARBA" id="ARBA00004945"/>
    </source>
</evidence>
<evidence type="ECO:0000256" key="5">
    <source>
        <dbReference type="ARBA" id="ARBA00023167"/>
    </source>
</evidence>
<dbReference type="SUPFAM" id="SSF53167">
    <property type="entry name" value="Purine and uridine phosphorylases"/>
    <property type="match status" value="1"/>
</dbReference>
<dbReference type="EC" id="3.2.2.9" evidence="2"/>
<dbReference type="Pfam" id="PF01048">
    <property type="entry name" value="PNP_UDP_1"/>
    <property type="match status" value="1"/>
</dbReference>
<evidence type="ECO:0000313" key="8">
    <source>
        <dbReference type="Proteomes" id="UP001597267"/>
    </source>
</evidence>
<evidence type="ECO:0000256" key="3">
    <source>
        <dbReference type="ARBA" id="ARBA00022605"/>
    </source>
</evidence>
<evidence type="ECO:0000256" key="2">
    <source>
        <dbReference type="ARBA" id="ARBA00011974"/>
    </source>
</evidence>
<protein>
    <recommendedName>
        <fullName evidence="2">adenosylhomocysteine nucleosidase</fullName>
        <ecNumber evidence="2">3.2.2.9</ecNumber>
    </recommendedName>
</protein>
<reference evidence="8" key="1">
    <citation type="journal article" date="2019" name="Int. J. Syst. Evol. Microbiol.">
        <title>The Global Catalogue of Microorganisms (GCM) 10K type strain sequencing project: providing services to taxonomists for standard genome sequencing and annotation.</title>
        <authorList>
            <consortium name="The Broad Institute Genomics Platform"/>
            <consortium name="The Broad Institute Genome Sequencing Center for Infectious Disease"/>
            <person name="Wu L."/>
            <person name="Ma J."/>
        </authorList>
    </citation>
    <scope>NUCLEOTIDE SEQUENCE [LARGE SCALE GENOMIC DNA]</scope>
    <source>
        <strain evidence="8">CCM 8896</strain>
    </source>
</reference>
<comment type="pathway">
    <text evidence="1">Amino-acid biosynthesis; L-methionine biosynthesis via salvage pathway; S-methyl-5-thio-alpha-D-ribose 1-phosphate from S-methyl-5'-thioadenosine (hydrolase route): step 1/2.</text>
</comment>
<keyword evidence="4 7" id="KW-0378">Hydrolase</keyword>
<name>A0ABW4J6D3_9LACO</name>
<evidence type="ECO:0000313" key="7">
    <source>
        <dbReference type="EMBL" id="MFD1671153.1"/>
    </source>
</evidence>